<dbReference type="InterPro" id="IPR050381">
    <property type="entry name" value="SLX1_endonuclease"/>
</dbReference>
<accession>A0A183ATV6</accession>
<evidence type="ECO:0000313" key="4">
    <source>
        <dbReference type="WBParaSite" id="ECPE_0001042301-mRNA-1"/>
    </source>
</evidence>
<dbReference type="GO" id="GO:0000724">
    <property type="term" value="P:double-strand break repair via homologous recombination"/>
    <property type="evidence" value="ECO:0007669"/>
    <property type="project" value="TreeGrafter"/>
</dbReference>
<evidence type="ECO:0000259" key="1">
    <source>
        <dbReference type="PROSITE" id="PS50164"/>
    </source>
</evidence>
<protein>
    <submittedName>
        <fullName evidence="4">GIY-YIG domain-containing protein</fullName>
    </submittedName>
</protein>
<dbReference type="Gene3D" id="3.40.1440.10">
    <property type="entry name" value="GIY-YIG endonuclease"/>
    <property type="match status" value="1"/>
</dbReference>
<feature type="domain" description="GIY-YIG" evidence="1">
    <location>
        <begin position="81"/>
        <end position="182"/>
    </location>
</feature>
<gene>
    <name evidence="2" type="ORF">ECPE_LOCUS10391</name>
</gene>
<dbReference type="WBParaSite" id="ECPE_0001042301-mRNA-1">
    <property type="protein sequence ID" value="ECPE_0001042301-mRNA-1"/>
    <property type="gene ID" value="ECPE_0001042301"/>
</dbReference>
<dbReference type="PANTHER" id="PTHR20208">
    <property type="entry name" value="STRUCTURE-SPECIFIC ENDONUCLEASE SUBUNIT SLX1"/>
    <property type="match status" value="1"/>
</dbReference>
<reference evidence="4" key="1">
    <citation type="submission" date="2016-06" db="UniProtKB">
        <authorList>
            <consortium name="WormBaseParasite"/>
        </authorList>
    </citation>
    <scope>IDENTIFICATION</scope>
</reference>
<dbReference type="OrthoDB" id="24645at2759"/>
<reference evidence="2 3" key="2">
    <citation type="submission" date="2018-11" db="EMBL/GenBank/DDBJ databases">
        <authorList>
            <consortium name="Pathogen Informatics"/>
        </authorList>
    </citation>
    <scope>NUCLEOTIDE SEQUENCE [LARGE SCALE GENOMIC DNA]</scope>
    <source>
        <strain evidence="2 3">Egypt</strain>
    </source>
</reference>
<name>A0A183ATV6_9TREM</name>
<dbReference type="Pfam" id="PF01541">
    <property type="entry name" value="GIY-YIG"/>
    <property type="match status" value="1"/>
</dbReference>
<dbReference type="GO" id="GO:0017108">
    <property type="term" value="F:5'-flap endonuclease activity"/>
    <property type="evidence" value="ECO:0007669"/>
    <property type="project" value="TreeGrafter"/>
</dbReference>
<evidence type="ECO:0000313" key="2">
    <source>
        <dbReference type="EMBL" id="VDP86976.1"/>
    </source>
</evidence>
<dbReference type="InterPro" id="IPR000305">
    <property type="entry name" value="GIY-YIG_endonuc"/>
</dbReference>
<dbReference type="PROSITE" id="PS50164">
    <property type="entry name" value="GIY_YIG"/>
    <property type="match status" value="1"/>
</dbReference>
<keyword evidence="3" id="KW-1185">Reference proteome</keyword>
<dbReference type="GO" id="GO:0033557">
    <property type="term" value="C:Slx1-Slx4 complex"/>
    <property type="evidence" value="ECO:0007669"/>
    <property type="project" value="TreeGrafter"/>
</dbReference>
<dbReference type="GO" id="GO:0008821">
    <property type="term" value="F:crossover junction DNA endonuclease activity"/>
    <property type="evidence" value="ECO:0007669"/>
    <property type="project" value="TreeGrafter"/>
</dbReference>
<organism evidence="4">
    <name type="scientific">Echinostoma caproni</name>
    <dbReference type="NCBI Taxonomy" id="27848"/>
    <lineage>
        <taxon>Eukaryota</taxon>
        <taxon>Metazoa</taxon>
        <taxon>Spiralia</taxon>
        <taxon>Lophotrochozoa</taxon>
        <taxon>Platyhelminthes</taxon>
        <taxon>Trematoda</taxon>
        <taxon>Digenea</taxon>
        <taxon>Plagiorchiida</taxon>
        <taxon>Echinostomata</taxon>
        <taxon>Echinostomatoidea</taxon>
        <taxon>Echinostomatidae</taxon>
        <taxon>Echinostoma</taxon>
    </lineage>
</organism>
<proteinExistence type="predicted"/>
<dbReference type="PANTHER" id="PTHR20208:SF10">
    <property type="entry name" value="STRUCTURE-SPECIFIC ENDONUCLEASE SUBUNIT SLX1"/>
    <property type="match status" value="1"/>
</dbReference>
<dbReference type="InterPro" id="IPR035901">
    <property type="entry name" value="GIY-YIG_endonuc_sf"/>
</dbReference>
<dbReference type="EMBL" id="UZAN01049000">
    <property type="protein sequence ID" value="VDP86976.1"/>
    <property type="molecule type" value="Genomic_DNA"/>
</dbReference>
<dbReference type="AlphaFoldDB" id="A0A183ATV6"/>
<sequence>SSGRISSTRKSQVRTERTVAQYTRPFNFSETARLHQGVSFPHMLLERRKCGQLSTFLFYRHCGLECFDEDAPSESHSVHENFFGCYLLVSQNVKYRGKTYIGFTVDPNRRIRQHNGGRCKGGGYGANCSWIPERNIRFEWAWQNPELSRRLSNQGASHQPKETPFEYRFRILSLMLPPPFHIPIAFGPLVSGHNNTSTTVATCSASSFSRCGLCLKWTMVCRLRTFHKFAY</sequence>
<dbReference type="Proteomes" id="UP000272942">
    <property type="component" value="Unassembled WGS sequence"/>
</dbReference>
<evidence type="ECO:0000313" key="3">
    <source>
        <dbReference type="Proteomes" id="UP000272942"/>
    </source>
</evidence>